<evidence type="ECO:0000256" key="1">
    <source>
        <dbReference type="ARBA" id="ARBA00004141"/>
    </source>
</evidence>
<accession>C1MUW0</accession>
<evidence type="ECO:0000256" key="5">
    <source>
        <dbReference type="ARBA" id="ARBA00022516"/>
    </source>
</evidence>
<organism evidence="15">
    <name type="scientific">Micromonas pusilla (strain CCMP1545)</name>
    <name type="common">Picoplanktonic green alga</name>
    <dbReference type="NCBI Taxonomy" id="564608"/>
    <lineage>
        <taxon>Eukaryota</taxon>
        <taxon>Viridiplantae</taxon>
        <taxon>Chlorophyta</taxon>
        <taxon>Mamiellophyceae</taxon>
        <taxon>Mamiellales</taxon>
        <taxon>Mamiellaceae</taxon>
        <taxon>Micromonas</taxon>
    </lineage>
</organism>
<evidence type="ECO:0000256" key="12">
    <source>
        <dbReference type="ARBA" id="ARBA00023239"/>
    </source>
</evidence>
<keyword evidence="5 13" id="KW-0444">Lipid biosynthesis</keyword>
<keyword evidence="15" id="KW-1185">Reference proteome</keyword>
<evidence type="ECO:0000256" key="3">
    <source>
        <dbReference type="ARBA" id="ARBA00007811"/>
    </source>
</evidence>
<dbReference type="PANTHER" id="PTHR11035:SF35">
    <property type="entry name" value="VERY-LONG-CHAIN (3R)-3-HYDROXYACYL-COA DEHYDRATASE"/>
    <property type="match status" value="1"/>
</dbReference>
<dbReference type="GO" id="GO:0042761">
    <property type="term" value="P:very long-chain fatty acid biosynthetic process"/>
    <property type="evidence" value="ECO:0007669"/>
    <property type="project" value="TreeGrafter"/>
</dbReference>
<keyword evidence="11 13" id="KW-0275">Fatty acid biosynthesis</keyword>
<evidence type="ECO:0000313" key="15">
    <source>
        <dbReference type="Proteomes" id="UP000001876"/>
    </source>
</evidence>
<dbReference type="EC" id="4.2.1.134" evidence="4 13"/>
<evidence type="ECO:0000256" key="4">
    <source>
        <dbReference type="ARBA" id="ARBA00013122"/>
    </source>
</evidence>
<evidence type="ECO:0000256" key="2">
    <source>
        <dbReference type="ARBA" id="ARBA00005194"/>
    </source>
</evidence>
<dbReference type="RefSeq" id="XP_003059260.1">
    <property type="nucleotide sequence ID" value="XM_003059214.1"/>
</dbReference>
<keyword evidence="13" id="KW-0256">Endoplasmic reticulum</keyword>
<proteinExistence type="inferred from homology"/>
<keyword evidence="12 13" id="KW-0456">Lyase</keyword>
<comment type="similarity">
    <text evidence="3 13">Belongs to the very long-chain fatty acids dehydratase HACD family.</text>
</comment>
<comment type="pathway">
    <text evidence="2 13">Lipid metabolism; fatty acid biosynthesis.</text>
</comment>
<protein>
    <recommendedName>
        <fullName evidence="4 13">Very-long-chain (3R)-3-hydroxyacyl-CoA dehydratase</fullName>
        <ecNumber evidence="4 13">4.2.1.134</ecNumber>
    </recommendedName>
</protein>
<dbReference type="GO" id="GO:0102158">
    <property type="term" value="F:very-long-chain (3R)-3-hydroxyacyl-CoA dehydratase activity"/>
    <property type="evidence" value="ECO:0007669"/>
    <property type="project" value="UniProtKB-EC"/>
</dbReference>
<name>C1MUW0_MICPC</name>
<gene>
    <name evidence="14" type="ORF">MICPUCDRAFT_58952</name>
</gene>
<keyword evidence="7 13" id="KW-0276">Fatty acid metabolism</keyword>
<reference evidence="14 15" key="1">
    <citation type="journal article" date="2009" name="Science">
        <title>Green evolution and dynamic adaptations revealed by genomes of the marine picoeukaryotes Micromonas.</title>
        <authorList>
            <person name="Worden A.Z."/>
            <person name="Lee J.H."/>
            <person name="Mock T."/>
            <person name="Rouze P."/>
            <person name="Simmons M.P."/>
            <person name="Aerts A.L."/>
            <person name="Allen A.E."/>
            <person name="Cuvelier M.L."/>
            <person name="Derelle E."/>
            <person name="Everett M.V."/>
            <person name="Foulon E."/>
            <person name="Grimwood J."/>
            <person name="Gundlach H."/>
            <person name="Henrissat B."/>
            <person name="Napoli C."/>
            <person name="McDonald S.M."/>
            <person name="Parker M.S."/>
            <person name="Rombauts S."/>
            <person name="Salamov A."/>
            <person name="Von Dassow P."/>
            <person name="Badger J.H."/>
            <person name="Coutinho P.M."/>
            <person name="Demir E."/>
            <person name="Dubchak I."/>
            <person name="Gentemann C."/>
            <person name="Eikrem W."/>
            <person name="Gready J.E."/>
            <person name="John U."/>
            <person name="Lanier W."/>
            <person name="Lindquist E.A."/>
            <person name="Lucas S."/>
            <person name="Mayer K.F."/>
            <person name="Moreau H."/>
            <person name="Not F."/>
            <person name="Otillar R."/>
            <person name="Panaud O."/>
            <person name="Pangilinan J."/>
            <person name="Paulsen I."/>
            <person name="Piegu B."/>
            <person name="Poliakov A."/>
            <person name="Robbens S."/>
            <person name="Schmutz J."/>
            <person name="Toulza E."/>
            <person name="Wyss T."/>
            <person name="Zelensky A."/>
            <person name="Zhou K."/>
            <person name="Armbrust E.V."/>
            <person name="Bhattacharya D."/>
            <person name="Goodenough U.W."/>
            <person name="Van de Peer Y."/>
            <person name="Grigoriev I.V."/>
        </authorList>
    </citation>
    <scope>NUCLEOTIDE SEQUENCE [LARGE SCALE GENOMIC DNA]</scope>
    <source>
        <strain evidence="14 15">CCMP1545</strain>
    </source>
</reference>
<dbReference type="Proteomes" id="UP000001876">
    <property type="component" value="Unassembled WGS sequence"/>
</dbReference>
<evidence type="ECO:0000256" key="13">
    <source>
        <dbReference type="RuleBase" id="RU363109"/>
    </source>
</evidence>
<dbReference type="eggNOG" id="KOG3187">
    <property type="taxonomic scope" value="Eukaryota"/>
</dbReference>
<dbReference type="AlphaFoldDB" id="C1MUW0"/>
<evidence type="ECO:0000256" key="6">
    <source>
        <dbReference type="ARBA" id="ARBA00022692"/>
    </source>
</evidence>
<comment type="function">
    <text evidence="13">Catalyzes the third of the four reactions of the long-chain fatty acids elongation cycle. This endoplasmic reticulum-bound enzymatic process, allows the addition of two carbons to the chain of long- and very long-chain fatty acids/VLCFAs per cycle. This enzyme catalyzes the dehydration of the 3-hydroxyacyl-CoA intermediate into trans-2,3-enoyl-CoA, within each cycle of fatty acid elongation. Thereby, it participates to the production of VLCFAs of different chain lengths that are involved in multiple biological processes as precursors of membrane lipids and lipid mediators.</text>
</comment>
<dbReference type="KEGG" id="mpp:MICPUCDRAFT_58952"/>
<keyword evidence="9 13" id="KW-0443">Lipid metabolism</keyword>
<dbReference type="GO" id="GO:0030148">
    <property type="term" value="P:sphingolipid biosynthetic process"/>
    <property type="evidence" value="ECO:0007669"/>
    <property type="project" value="TreeGrafter"/>
</dbReference>
<evidence type="ECO:0000256" key="11">
    <source>
        <dbReference type="ARBA" id="ARBA00023160"/>
    </source>
</evidence>
<dbReference type="PANTHER" id="PTHR11035">
    <property type="entry name" value="VERY-LONG-CHAIN (3R)-3-HYDROXYACYL-COA DEHYDRATASE"/>
    <property type="match status" value="1"/>
</dbReference>
<keyword evidence="10 13" id="KW-0472">Membrane</keyword>
<comment type="catalytic activity">
    <reaction evidence="13">
        <text>a very-long-chain (3R)-3-hydroxyacyl-CoA = a very-long-chain (2E)-enoyl-CoA + H2O</text>
        <dbReference type="Rhea" id="RHEA:45812"/>
        <dbReference type="ChEBI" id="CHEBI:15377"/>
        <dbReference type="ChEBI" id="CHEBI:83728"/>
        <dbReference type="ChEBI" id="CHEBI:85440"/>
        <dbReference type="EC" id="4.2.1.134"/>
    </reaction>
</comment>
<dbReference type="Pfam" id="PF04387">
    <property type="entry name" value="PTPLA"/>
    <property type="match status" value="1"/>
</dbReference>
<dbReference type="OMA" id="LGLTMEW"/>
<keyword evidence="6 13" id="KW-0812">Transmembrane</keyword>
<dbReference type="UniPathway" id="UPA00094"/>
<dbReference type="GO" id="GO:0030497">
    <property type="term" value="P:fatty acid elongation"/>
    <property type="evidence" value="ECO:0007669"/>
    <property type="project" value="TreeGrafter"/>
</dbReference>
<feature type="transmembrane region" description="Helical" evidence="13">
    <location>
        <begin position="181"/>
        <end position="202"/>
    </location>
</feature>
<dbReference type="GeneID" id="9685009"/>
<evidence type="ECO:0000313" key="14">
    <source>
        <dbReference type="EMBL" id="EEH56392.1"/>
    </source>
</evidence>
<dbReference type="GO" id="GO:0005789">
    <property type="term" value="C:endoplasmic reticulum membrane"/>
    <property type="evidence" value="ECO:0007669"/>
    <property type="project" value="UniProtKB-SubCell"/>
</dbReference>
<dbReference type="STRING" id="564608.C1MUW0"/>
<evidence type="ECO:0000256" key="7">
    <source>
        <dbReference type="ARBA" id="ARBA00022832"/>
    </source>
</evidence>
<comment type="subcellular location">
    <subcellularLocation>
        <location evidence="13">Endoplasmic reticulum membrane</location>
        <topology evidence="13">Multi-pass membrane protein</topology>
    </subcellularLocation>
    <subcellularLocation>
        <location evidence="1">Membrane</location>
        <topology evidence="1">Multi-pass membrane protein</topology>
    </subcellularLocation>
</comment>
<evidence type="ECO:0000256" key="10">
    <source>
        <dbReference type="ARBA" id="ARBA00023136"/>
    </source>
</evidence>
<dbReference type="InterPro" id="IPR007482">
    <property type="entry name" value="Tyr_Pase-like_PTPLA"/>
</dbReference>
<evidence type="ECO:0000256" key="8">
    <source>
        <dbReference type="ARBA" id="ARBA00022989"/>
    </source>
</evidence>
<keyword evidence="8 13" id="KW-1133">Transmembrane helix</keyword>
<dbReference type="EMBL" id="GG663740">
    <property type="protein sequence ID" value="EEH56392.1"/>
    <property type="molecule type" value="Genomic_DNA"/>
</dbReference>
<comment type="caution">
    <text evidence="13">Lacks conserved residue(s) required for the propagation of feature annotation.</text>
</comment>
<evidence type="ECO:0000256" key="9">
    <source>
        <dbReference type="ARBA" id="ARBA00023098"/>
    </source>
</evidence>
<sequence>MVTQAYLTLYNVAQTIGWAAALAFTLRSILTHDGSLASVYADAGEYVRTFQVLSVMEVFHALFRLTRSPMSAALMQWAGRTHVLIAVTHATPALQSTPAAGVLNLAWAITEVIRYPSYAMGARCPPWLNYLRYTVFIPLYPLGAGAEMKLMYDSLPSFAKSEAYSVAMPNRWNFGFDYPTFLKVLLCVYPLLFYQLYAYMFVQRKKKLAGEKAKSA</sequence>
<dbReference type="OrthoDB" id="46988at2759"/>